<dbReference type="PANTHER" id="PTHR14859">
    <property type="entry name" value="CALCOFLUOR WHITE HYPERSENSITIVE PROTEIN PRECURSOR"/>
    <property type="match status" value="1"/>
</dbReference>
<dbReference type="GO" id="GO:0016020">
    <property type="term" value="C:membrane"/>
    <property type="evidence" value="ECO:0007669"/>
    <property type="project" value="GOC"/>
</dbReference>
<comment type="caution">
    <text evidence="2">The sequence shown here is derived from an EMBL/GenBank/DDBJ whole genome shotgun (WGS) entry which is preliminary data.</text>
</comment>
<organism evidence="2 3">
    <name type="scientific">Acuticoccus sediminis</name>
    <dbReference type="NCBI Taxonomy" id="2184697"/>
    <lineage>
        <taxon>Bacteria</taxon>
        <taxon>Pseudomonadati</taxon>
        <taxon>Pseudomonadota</taxon>
        <taxon>Alphaproteobacteria</taxon>
        <taxon>Hyphomicrobiales</taxon>
        <taxon>Amorphaceae</taxon>
        <taxon>Acuticoccus</taxon>
    </lineage>
</organism>
<evidence type="ECO:0000313" key="3">
    <source>
        <dbReference type="Proteomes" id="UP000249590"/>
    </source>
</evidence>
<keyword evidence="2" id="KW-0255">Endonuclease</keyword>
<evidence type="ECO:0000313" key="2">
    <source>
        <dbReference type="EMBL" id="RAH96566.1"/>
    </source>
</evidence>
<keyword evidence="3" id="KW-1185">Reference proteome</keyword>
<dbReference type="SUPFAM" id="SSF56219">
    <property type="entry name" value="DNase I-like"/>
    <property type="match status" value="1"/>
</dbReference>
<dbReference type="Proteomes" id="UP000249590">
    <property type="component" value="Unassembled WGS sequence"/>
</dbReference>
<feature type="domain" description="Endonuclease/exonuclease/phosphatase" evidence="1">
    <location>
        <begin position="6"/>
        <end position="220"/>
    </location>
</feature>
<dbReference type="OrthoDB" id="9813425at2"/>
<keyword evidence="2" id="KW-0540">Nuclease</keyword>
<evidence type="ECO:0000259" key="1">
    <source>
        <dbReference type="Pfam" id="PF03372"/>
    </source>
</evidence>
<dbReference type="PANTHER" id="PTHR14859:SF15">
    <property type="entry name" value="ENDONUCLEASE_EXONUCLEASE_PHOSPHATASE DOMAIN-CONTAINING PROTEIN"/>
    <property type="match status" value="1"/>
</dbReference>
<dbReference type="InterPro" id="IPR005135">
    <property type="entry name" value="Endo/exonuclease/phosphatase"/>
</dbReference>
<dbReference type="Pfam" id="PF03372">
    <property type="entry name" value="Exo_endo_phos"/>
    <property type="match status" value="1"/>
</dbReference>
<accession>A0A8B2NPE9</accession>
<name>A0A8B2NPE9_9HYPH</name>
<dbReference type="Gene3D" id="3.60.10.10">
    <property type="entry name" value="Endonuclease/exonuclease/phosphatase"/>
    <property type="match status" value="1"/>
</dbReference>
<gene>
    <name evidence="2" type="ORF">DLJ53_32170</name>
</gene>
<dbReference type="RefSeq" id="WP_111352435.1">
    <property type="nucleotide sequence ID" value="NZ_JAIWKD010000020.1"/>
</dbReference>
<reference evidence="2 3" key="1">
    <citation type="submission" date="2018-05" db="EMBL/GenBank/DDBJ databases">
        <title>Acuticoccus sediminis sp. nov., isolated from deep-sea sediment of Indian Ocean.</title>
        <authorList>
            <person name="Liu X."/>
            <person name="Lai Q."/>
            <person name="Du Y."/>
            <person name="Sun F."/>
            <person name="Zhang X."/>
            <person name="Wang S."/>
            <person name="Shao Z."/>
        </authorList>
    </citation>
    <scope>NUCLEOTIDE SEQUENCE [LARGE SCALE GENOMIC DNA]</scope>
    <source>
        <strain evidence="2 3">PTG4-2</strain>
    </source>
</reference>
<protein>
    <submittedName>
        <fullName evidence="2">Endonuclease</fullName>
    </submittedName>
</protein>
<dbReference type="GO" id="GO:0006506">
    <property type="term" value="P:GPI anchor biosynthetic process"/>
    <property type="evidence" value="ECO:0007669"/>
    <property type="project" value="TreeGrafter"/>
</dbReference>
<keyword evidence="2" id="KW-0378">Hydrolase</keyword>
<dbReference type="AlphaFoldDB" id="A0A8B2NPE9"/>
<dbReference type="InterPro" id="IPR036691">
    <property type="entry name" value="Endo/exonu/phosph_ase_sf"/>
</dbReference>
<sequence>MRVRVATYNIRKCVGLDWRRSPERVLAVIDALEADIVVLQEADKRFGRRLAALSHLHLTDTDWSPVPLALHDGGIGWHGNAILVRGGVTVEEAHRVELPTLEPRGAVVADLAVGGAPLRVVGAHLGLTGGMRVRQAHRIVAALEGMAPRPTVIMGDMNNWQKNTGCIAVFAERYRLAPPQPTFHATRPVAALDRLAFSDGIDILGQGVAREGEARRASDHLPLWADLEVRPGHARAATTPAATAEIA</sequence>
<proteinExistence type="predicted"/>
<dbReference type="GO" id="GO:0004519">
    <property type="term" value="F:endonuclease activity"/>
    <property type="evidence" value="ECO:0007669"/>
    <property type="project" value="UniProtKB-KW"/>
</dbReference>
<dbReference type="EMBL" id="QHHQ01000012">
    <property type="protein sequence ID" value="RAH96566.1"/>
    <property type="molecule type" value="Genomic_DNA"/>
</dbReference>
<dbReference type="InterPro" id="IPR051916">
    <property type="entry name" value="GPI-anchor_lipid_remodeler"/>
</dbReference>